<proteinExistence type="predicted"/>
<accession>A0A8S5QTQ9</accession>
<dbReference type="EMBL" id="BK015734">
    <property type="protein sequence ID" value="DAE22566.1"/>
    <property type="molecule type" value="Genomic_DNA"/>
</dbReference>
<protein>
    <submittedName>
        <fullName evidence="1">Uncharacterized protein</fullName>
    </submittedName>
</protein>
<sequence length="37" mass="4625">MFMIPMGGWWTRRHIPWHDECIYGAWRPAPYPRCGWY</sequence>
<organism evidence="1">
    <name type="scientific">Siphoviridae sp. ctUWs1</name>
    <dbReference type="NCBI Taxonomy" id="2826352"/>
    <lineage>
        <taxon>Viruses</taxon>
        <taxon>Duplodnaviria</taxon>
        <taxon>Heunggongvirae</taxon>
        <taxon>Uroviricota</taxon>
        <taxon>Caudoviricetes</taxon>
    </lineage>
</organism>
<reference evidence="1" key="1">
    <citation type="journal article" date="2021" name="Proc. Natl. Acad. Sci. U.S.A.">
        <title>A Catalog of Tens of Thousands of Viruses from Human Metagenomes Reveals Hidden Associations with Chronic Diseases.</title>
        <authorList>
            <person name="Tisza M.J."/>
            <person name="Buck C.B."/>
        </authorList>
    </citation>
    <scope>NUCLEOTIDE SEQUENCE</scope>
    <source>
        <strain evidence="1">CtUWs1</strain>
    </source>
</reference>
<evidence type="ECO:0000313" key="1">
    <source>
        <dbReference type="EMBL" id="DAE22566.1"/>
    </source>
</evidence>
<name>A0A8S5QTQ9_9CAUD</name>